<reference evidence="1 2" key="2">
    <citation type="journal article" date="2016" name="Genome Announc.">
        <title>Permanent Draft Genome Sequences for Two Variants of Frankia sp. Strain CpI1, the First Frankia Strain Isolated from Root Nodules of Comptonia peregrina.</title>
        <authorList>
            <person name="Oshone R."/>
            <person name="Hurst S.G.IV."/>
            <person name="Abebe-Akele F."/>
            <person name="Simpson S."/>
            <person name="Morris K."/>
            <person name="Thomas W.K."/>
            <person name="Tisa L.S."/>
        </authorList>
    </citation>
    <scope>NUCLEOTIDE SEQUENCE [LARGE SCALE GENOMIC DNA]</scope>
    <source>
        <strain evidence="2">CpI1-S</strain>
    </source>
</reference>
<organism evidence="1 2">
    <name type="scientific">Frankia torreyi</name>
    <dbReference type="NCBI Taxonomy" id="1856"/>
    <lineage>
        <taxon>Bacteria</taxon>
        <taxon>Bacillati</taxon>
        <taxon>Actinomycetota</taxon>
        <taxon>Actinomycetes</taxon>
        <taxon>Frankiales</taxon>
        <taxon>Frankiaceae</taxon>
        <taxon>Frankia</taxon>
    </lineage>
</organism>
<comment type="caution">
    <text evidence="1">The sequence shown here is derived from an EMBL/GenBank/DDBJ whole genome shotgun (WGS) entry which is preliminary data.</text>
</comment>
<dbReference type="RefSeq" id="WP_044885965.1">
    <property type="nucleotide sequence ID" value="NZ_JYFN01000025.1"/>
</dbReference>
<dbReference type="Proteomes" id="UP000032545">
    <property type="component" value="Unassembled WGS sequence"/>
</dbReference>
<gene>
    <name evidence="1" type="ORF">FF36_03362</name>
</gene>
<dbReference type="EMBL" id="JYFN01000025">
    <property type="protein sequence ID" value="KJE22293.1"/>
    <property type="molecule type" value="Genomic_DNA"/>
</dbReference>
<dbReference type="PATRIC" id="fig|1502723.3.peg.2792"/>
<evidence type="ECO:0000313" key="1">
    <source>
        <dbReference type="EMBL" id="KJE22293.1"/>
    </source>
</evidence>
<reference evidence="2" key="1">
    <citation type="submission" date="2015-02" db="EMBL/GenBank/DDBJ databases">
        <title>Draft Genome of Frankia sp. CpI1-S.</title>
        <authorList>
            <person name="Oshone R.T."/>
            <person name="Ngom M."/>
            <person name="Ghodhbane-Gtari F."/>
            <person name="Gtari M."/>
            <person name="Morris K."/>
            <person name="Thomas K."/>
            <person name="Sen A."/>
            <person name="Tisa L.S."/>
        </authorList>
    </citation>
    <scope>NUCLEOTIDE SEQUENCE [LARGE SCALE GENOMIC DNA]</scope>
    <source>
        <strain evidence="2">CpI1-S</strain>
    </source>
</reference>
<accession>A0A0D8BDG0</accession>
<sequence>MVVDRLVAADRVAVDRLIAGREATALAMAGHAMGVAARKSRTDGVAGMDGVAGVDAGVGACSRTDAARPVVQAWSPDRRLGPRAIAIDYSP</sequence>
<name>A0A0D8BDG0_9ACTN</name>
<protein>
    <submittedName>
        <fullName evidence="1">Uncharacterized protein</fullName>
    </submittedName>
</protein>
<evidence type="ECO:0000313" key="2">
    <source>
        <dbReference type="Proteomes" id="UP000032545"/>
    </source>
</evidence>
<keyword evidence="2" id="KW-1185">Reference proteome</keyword>
<proteinExistence type="predicted"/>
<dbReference type="AlphaFoldDB" id="A0A0D8BDG0"/>